<evidence type="ECO:0000259" key="3">
    <source>
        <dbReference type="PROSITE" id="PS50006"/>
    </source>
</evidence>
<dbReference type="GO" id="GO:0005737">
    <property type="term" value="C:cytoplasm"/>
    <property type="evidence" value="ECO:0007669"/>
    <property type="project" value="TreeGrafter"/>
</dbReference>
<keyword evidence="1" id="KW-0175">Coiled coil</keyword>
<protein>
    <recommendedName>
        <fullName evidence="3">FHA domain-containing protein</fullName>
    </recommendedName>
</protein>
<dbReference type="PROSITE" id="PS50006">
    <property type="entry name" value="FHA_DOMAIN"/>
    <property type="match status" value="1"/>
</dbReference>
<feature type="coiled-coil region" evidence="1">
    <location>
        <begin position="380"/>
        <end position="432"/>
    </location>
</feature>
<dbReference type="InterPro" id="IPR051176">
    <property type="entry name" value="Cent_Immune-Sig_Mod"/>
</dbReference>
<dbReference type="OMA" id="NDHGAIM"/>
<feature type="domain" description="FHA" evidence="3">
    <location>
        <begin position="99"/>
        <end position="156"/>
    </location>
</feature>
<evidence type="ECO:0000313" key="4">
    <source>
        <dbReference type="EMBL" id="SAM07952.1"/>
    </source>
</evidence>
<dbReference type="OrthoDB" id="687730at2759"/>
<dbReference type="PANTHER" id="PTHR15715:SF37">
    <property type="entry name" value="LD47843P"/>
    <property type="match status" value="1"/>
</dbReference>
<accession>A0A168S644</accession>
<feature type="region of interest" description="Disordered" evidence="2">
    <location>
        <begin position="1"/>
        <end position="70"/>
    </location>
</feature>
<sequence>MTELMSQTQLVEDTNRFGKHKAGYGSNRTFPPNGNNGNHHTSSNGASNNESGRSPGTLSSPTSSSSHAPSSGLAYTVVLQPYNSHFSVKTIQVKENVRCRIGRQSSTKTIPRPLNGYFDSKVLSRNHALLWLGETGGVWIKDTKSSNGTFLNGHRLSPELEESDPYELKTGDQIEFGIDITGEDGSILYHKVACSVSIFNIPVEQMDPSTLKEFNISNGYASLFATSTSDVEPSHQRRGSASSVSTISYHSGKATITDHSSNSVTKRNKNWEMLIAKLEGELERSQQVEKELHDLKDVIGDMNKTQHTEDRLKKSASRDTTDLTLSLQHQLDKAHGQLAIYAEKSRLQDLAITSAQKQLMELRLIIEKKPKNTGMDESEVAIWRQKVEQIRLEMDEAKLKHSKALLLEKERCTDYEQRCLQLEKRLVGLEQRSPVSSTQDTGFFSGLMDALHGW</sequence>
<dbReference type="InterPro" id="IPR000253">
    <property type="entry name" value="FHA_dom"/>
</dbReference>
<dbReference type="EMBL" id="LT554871">
    <property type="protein sequence ID" value="SAM07952.1"/>
    <property type="molecule type" value="Genomic_DNA"/>
</dbReference>
<dbReference type="SUPFAM" id="SSF49879">
    <property type="entry name" value="SMAD/FHA domain"/>
    <property type="match status" value="1"/>
</dbReference>
<dbReference type="InParanoid" id="A0A168S644"/>
<gene>
    <name evidence="4" type="primary">ABSGL_13610.1 scaffold 14267</name>
</gene>
<dbReference type="Gene3D" id="2.60.200.20">
    <property type="match status" value="1"/>
</dbReference>
<reference evidence="4" key="1">
    <citation type="submission" date="2016-04" db="EMBL/GenBank/DDBJ databases">
        <authorList>
            <person name="Evans L.H."/>
            <person name="Alamgir A."/>
            <person name="Owens N."/>
            <person name="Weber N.D."/>
            <person name="Virtaneva K."/>
            <person name="Barbian K."/>
            <person name="Babar A."/>
            <person name="Rosenke K."/>
        </authorList>
    </citation>
    <scope>NUCLEOTIDE SEQUENCE [LARGE SCALE GENOMIC DNA]</scope>
    <source>
        <strain evidence="4">CBS 101.48</strain>
    </source>
</reference>
<feature type="compositionally biased region" description="Low complexity" evidence="2">
    <location>
        <begin position="33"/>
        <end position="70"/>
    </location>
</feature>
<dbReference type="AlphaFoldDB" id="A0A168S644"/>
<dbReference type="STRING" id="4829.A0A168S644"/>
<evidence type="ECO:0000313" key="5">
    <source>
        <dbReference type="Proteomes" id="UP000078561"/>
    </source>
</evidence>
<keyword evidence="5" id="KW-1185">Reference proteome</keyword>
<feature type="compositionally biased region" description="Polar residues" evidence="2">
    <location>
        <begin position="1"/>
        <end position="12"/>
    </location>
</feature>
<dbReference type="SMART" id="SM00240">
    <property type="entry name" value="FHA"/>
    <property type="match status" value="1"/>
</dbReference>
<evidence type="ECO:0000256" key="2">
    <source>
        <dbReference type="SAM" id="MobiDB-lite"/>
    </source>
</evidence>
<dbReference type="InterPro" id="IPR008984">
    <property type="entry name" value="SMAD_FHA_dom_sf"/>
</dbReference>
<dbReference type="Pfam" id="PF00498">
    <property type="entry name" value="FHA"/>
    <property type="match status" value="1"/>
</dbReference>
<proteinExistence type="predicted"/>
<dbReference type="Proteomes" id="UP000078561">
    <property type="component" value="Unassembled WGS sequence"/>
</dbReference>
<name>A0A168S644_ABSGL</name>
<feature type="coiled-coil region" evidence="1">
    <location>
        <begin position="268"/>
        <end position="298"/>
    </location>
</feature>
<evidence type="ECO:0000256" key="1">
    <source>
        <dbReference type="SAM" id="Coils"/>
    </source>
</evidence>
<dbReference type="PANTHER" id="PTHR15715">
    <property type="entry name" value="CENTROSOMAL PROTEIN OF 170 KDA"/>
    <property type="match status" value="1"/>
</dbReference>
<organism evidence="4">
    <name type="scientific">Absidia glauca</name>
    <name type="common">Pin mould</name>
    <dbReference type="NCBI Taxonomy" id="4829"/>
    <lineage>
        <taxon>Eukaryota</taxon>
        <taxon>Fungi</taxon>
        <taxon>Fungi incertae sedis</taxon>
        <taxon>Mucoromycota</taxon>
        <taxon>Mucoromycotina</taxon>
        <taxon>Mucoromycetes</taxon>
        <taxon>Mucorales</taxon>
        <taxon>Cunninghamellaceae</taxon>
        <taxon>Absidia</taxon>
    </lineage>
</organism>